<protein>
    <recommendedName>
        <fullName evidence="1">Flagellar protein FlgJ N-terminal domain-containing protein</fullName>
    </recommendedName>
</protein>
<accession>J9DHG0</accession>
<dbReference type="STRING" id="1220535.IMCC14465_12990"/>
<dbReference type="PATRIC" id="fig|1220535.3.peg.1291"/>
<proteinExistence type="predicted"/>
<dbReference type="eggNOG" id="COG3951">
    <property type="taxonomic scope" value="Bacteria"/>
</dbReference>
<keyword evidence="3" id="KW-1185">Reference proteome</keyword>
<dbReference type="Proteomes" id="UP000004836">
    <property type="component" value="Unassembled WGS sequence"/>
</dbReference>
<reference evidence="2 3" key="1">
    <citation type="journal article" date="2012" name="J. Bacteriol.">
        <title>Genome Sequence of Strain IMCC14465, Isolated from the East Sea, Belonging to the PS1 Clade of Alphaproteobacteria.</title>
        <authorList>
            <person name="Yang S.J."/>
            <person name="Kang I."/>
            <person name="Cho J.C."/>
        </authorList>
    </citation>
    <scope>NUCLEOTIDE SEQUENCE [LARGE SCALE GENOMIC DNA]</scope>
    <source>
        <strain evidence="2 3">IMCC14465</strain>
    </source>
</reference>
<organism evidence="2 3">
    <name type="scientific">alpha proteobacterium IMCC14465</name>
    <dbReference type="NCBI Taxonomy" id="1220535"/>
    <lineage>
        <taxon>Bacteria</taxon>
        <taxon>Pseudomonadati</taxon>
        <taxon>Pseudomonadota</taxon>
        <taxon>Alphaproteobacteria</taxon>
        <taxon>PS1 clade</taxon>
    </lineage>
</organism>
<name>J9DHG0_9PROT</name>
<evidence type="ECO:0000259" key="1">
    <source>
        <dbReference type="Pfam" id="PF10135"/>
    </source>
</evidence>
<dbReference type="PRINTS" id="PR01002">
    <property type="entry name" value="FLGFLGJ"/>
</dbReference>
<dbReference type="Pfam" id="PF10135">
    <property type="entry name" value="Rod-binding"/>
    <property type="match status" value="1"/>
</dbReference>
<evidence type="ECO:0000313" key="2">
    <source>
        <dbReference type="EMBL" id="EJW21503.1"/>
    </source>
</evidence>
<dbReference type="EMBL" id="ALYF01000003">
    <property type="protein sequence ID" value="EJW21503.1"/>
    <property type="molecule type" value="Genomic_DNA"/>
</dbReference>
<dbReference type="InterPro" id="IPR019301">
    <property type="entry name" value="Flagellar_prot_FlgJ_N"/>
</dbReference>
<dbReference type="AlphaFoldDB" id="J9DHG0"/>
<dbReference type="OrthoDB" id="8481704at2"/>
<sequence length="100" mass="11159">MDIKPTAIDLQTSMMLGQQTSKSKEDLKQVAEQFEAIFADMFLKEARKGELAKSLFSNQASETFQSMLDQEYSKLMAQKAGLGIAEALYSQFKDHVGGEE</sequence>
<evidence type="ECO:0000313" key="3">
    <source>
        <dbReference type="Proteomes" id="UP000004836"/>
    </source>
</evidence>
<comment type="caution">
    <text evidence="2">The sequence shown here is derived from an EMBL/GenBank/DDBJ whole genome shotgun (WGS) entry which is preliminary data.</text>
</comment>
<feature type="domain" description="Flagellar protein FlgJ N-terminal" evidence="1">
    <location>
        <begin position="44"/>
        <end position="91"/>
    </location>
</feature>
<gene>
    <name evidence="2" type="ORF">IMCC14465_12990</name>
</gene>